<gene>
    <name evidence="5" type="ORF">KC980_01625</name>
</gene>
<dbReference type="SUPFAM" id="SSF55781">
    <property type="entry name" value="GAF domain-like"/>
    <property type="match status" value="1"/>
</dbReference>
<reference evidence="5" key="1">
    <citation type="submission" date="2020-04" db="EMBL/GenBank/DDBJ databases">
        <authorList>
            <person name="Zhang T."/>
        </authorList>
    </citation>
    <scope>NUCLEOTIDE SEQUENCE</scope>
    <source>
        <strain evidence="5">HKST-UBA79</strain>
    </source>
</reference>
<dbReference type="PANTHER" id="PTHR34824">
    <property type="entry name" value="HEAT-INDUCIBLE TRANSCRIPTION REPRESSOR HRCA"/>
    <property type="match status" value="1"/>
</dbReference>
<dbReference type="PANTHER" id="PTHR34824:SF1">
    <property type="entry name" value="HEAT-INDUCIBLE TRANSCRIPTION REPRESSOR HRCA"/>
    <property type="match status" value="1"/>
</dbReference>
<evidence type="ECO:0000259" key="4">
    <source>
        <dbReference type="Pfam" id="PF01628"/>
    </source>
</evidence>
<reference evidence="5" key="2">
    <citation type="journal article" date="2021" name="Microbiome">
        <title>Successional dynamics and alternative stable states in a saline activated sludge microbial community over 9 years.</title>
        <authorList>
            <person name="Wang Y."/>
            <person name="Ye J."/>
            <person name="Ju F."/>
            <person name="Liu L."/>
            <person name="Boyd J.A."/>
            <person name="Deng Y."/>
            <person name="Parks D.H."/>
            <person name="Jiang X."/>
            <person name="Yin X."/>
            <person name="Woodcroft B.J."/>
            <person name="Tyson G.W."/>
            <person name="Hugenholtz P."/>
            <person name="Polz M.F."/>
            <person name="Zhang T."/>
        </authorList>
    </citation>
    <scope>NUCLEOTIDE SEQUENCE</scope>
    <source>
        <strain evidence="5">HKST-UBA79</strain>
    </source>
</reference>
<feature type="domain" description="Heat-inducible transcription repressor HrcA C-terminal" evidence="4">
    <location>
        <begin position="6"/>
        <end position="71"/>
    </location>
</feature>
<accession>A0A955EC20</accession>
<dbReference type="Gene3D" id="3.30.450.40">
    <property type="match status" value="1"/>
</dbReference>
<comment type="caution">
    <text evidence="5">The sequence shown here is derived from an EMBL/GenBank/DDBJ whole genome shotgun (WGS) entry which is preliminary data.</text>
</comment>
<evidence type="ECO:0000313" key="5">
    <source>
        <dbReference type="EMBL" id="MCA9308187.1"/>
    </source>
</evidence>
<organism evidence="5 6">
    <name type="scientific">candidate division WWE3 bacterium</name>
    <dbReference type="NCBI Taxonomy" id="2053526"/>
    <lineage>
        <taxon>Bacteria</taxon>
        <taxon>Katanobacteria</taxon>
    </lineage>
</organism>
<feature type="non-terminal residue" evidence="5">
    <location>
        <position position="1"/>
    </location>
</feature>
<protein>
    <submittedName>
        <fullName evidence="5">HrcA family transcriptional regulator</fullName>
    </submittedName>
</protein>
<evidence type="ECO:0000256" key="2">
    <source>
        <dbReference type="ARBA" id="ARBA00023015"/>
    </source>
</evidence>
<dbReference type="InterPro" id="IPR002571">
    <property type="entry name" value="HrcA"/>
</dbReference>
<dbReference type="InterPro" id="IPR029016">
    <property type="entry name" value="GAF-like_dom_sf"/>
</dbReference>
<evidence type="ECO:0000256" key="3">
    <source>
        <dbReference type="ARBA" id="ARBA00023163"/>
    </source>
</evidence>
<sequence>SALYVFDNYELLEKWVTKTPKTDDVWVLLGDDLNHENLTNCSFVYSSYNVGPNRGYIGVFGPSRMDYSRVIPGVRYTKRLVEELGS</sequence>
<dbReference type="GO" id="GO:0003677">
    <property type="term" value="F:DNA binding"/>
    <property type="evidence" value="ECO:0007669"/>
    <property type="project" value="InterPro"/>
</dbReference>
<dbReference type="GO" id="GO:0045892">
    <property type="term" value="P:negative regulation of DNA-templated transcription"/>
    <property type="evidence" value="ECO:0007669"/>
    <property type="project" value="TreeGrafter"/>
</dbReference>
<proteinExistence type="predicted"/>
<dbReference type="AlphaFoldDB" id="A0A955EC20"/>
<keyword evidence="2" id="KW-0805">Transcription regulation</keyword>
<evidence type="ECO:0000256" key="1">
    <source>
        <dbReference type="ARBA" id="ARBA00022491"/>
    </source>
</evidence>
<evidence type="ECO:0000313" key="6">
    <source>
        <dbReference type="Proteomes" id="UP000740557"/>
    </source>
</evidence>
<name>A0A955EC20_UNCKA</name>
<dbReference type="Proteomes" id="UP000740557">
    <property type="component" value="Unassembled WGS sequence"/>
</dbReference>
<dbReference type="EMBL" id="JAGQNX010000046">
    <property type="protein sequence ID" value="MCA9308187.1"/>
    <property type="molecule type" value="Genomic_DNA"/>
</dbReference>
<keyword evidence="3" id="KW-0804">Transcription</keyword>
<dbReference type="Pfam" id="PF01628">
    <property type="entry name" value="HrcA"/>
    <property type="match status" value="1"/>
</dbReference>
<keyword evidence="1" id="KW-0678">Repressor</keyword>
<dbReference type="InterPro" id="IPR021153">
    <property type="entry name" value="HrcA_C"/>
</dbReference>